<keyword evidence="2" id="KW-0206">Cytoskeleton</keyword>
<keyword evidence="2" id="KW-0963">Cytoplasm</keyword>
<evidence type="ECO:0000313" key="7">
    <source>
        <dbReference type="EMBL" id="PIK60674.1"/>
    </source>
</evidence>
<dbReference type="GO" id="GO:0005874">
    <property type="term" value="C:microtubule"/>
    <property type="evidence" value="ECO:0007669"/>
    <property type="project" value="TreeGrafter"/>
</dbReference>
<dbReference type="GO" id="GO:0003777">
    <property type="term" value="F:microtubule motor activity"/>
    <property type="evidence" value="ECO:0007669"/>
    <property type="project" value="InterPro"/>
</dbReference>
<dbReference type="PANTHER" id="PTHR24115">
    <property type="entry name" value="KINESIN-RELATED"/>
    <property type="match status" value="1"/>
</dbReference>
<organism evidence="7 8">
    <name type="scientific">Stichopus japonicus</name>
    <name type="common">Sea cucumber</name>
    <dbReference type="NCBI Taxonomy" id="307972"/>
    <lineage>
        <taxon>Eukaryota</taxon>
        <taxon>Metazoa</taxon>
        <taxon>Echinodermata</taxon>
        <taxon>Eleutherozoa</taxon>
        <taxon>Echinozoa</taxon>
        <taxon>Holothuroidea</taxon>
        <taxon>Aspidochirotacea</taxon>
        <taxon>Aspidochirotida</taxon>
        <taxon>Stichopodidae</taxon>
        <taxon>Apostichopus</taxon>
    </lineage>
</organism>
<feature type="region of interest" description="Disordered" evidence="5">
    <location>
        <begin position="322"/>
        <end position="391"/>
    </location>
</feature>
<evidence type="ECO:0000256" key="2">
    <source>
        <dbReference type="ARBA" id="ARBA00023212"/>
    </source>
</evidence>
<dbReference type="Gene3D" id="2.60.40.4330">
    <property type="entry name" value="Kinesin-like protein Kif23, Arf6-interacting domain"/>
    <property type="match status" value="1"/>
</dbReference>
<dbReference type="Proteomes" id="UP000230750">
    <property type="component" value="Unassembled WGS sequence"/>
</dbReference>
<reference evidence="7 8" key="1">
    <citation type="journal article" date="2017" name="PLoS Biol.">
        <title>The sea cucumber genome provides insights into morphological evolution and visceral regeneration.</title>
        <authorList>
            <person name="Zhang X."/>
            <person name="Sun L."/>
            <person name="Yuan J."/>
            <person name="Sun Y."/>
            <person name="Gao Y."/>
            <person name="Zhang L."/>
            <person name="Li S."/>
            <person name="Dai H."/>
            <person name="Hamel J.F."/>
            <person name="Liu C."/>
            <person name="Yu Y."/>
            <person name="Liu S."/>
            <person name="Lin W."/>
            <person name="Guo K."/>
            <person name="Jin S."/>
            <person name="Xu P."/>
            <person name="Storey K.B."/>
            <person name="Huan P."/>
            <person name="Zhang T."/>
            <person name="Zhou Y."/>
            <person name="Zhang J."/>
            <person name="Lin C."/>
            <person name="Li X."/>
            <person name="Xing L."/>
            <person name="Huo D."/>
            <person name="Sun M."/>
            <person name="Wang L."/>
            <person name="Mercier A."/>
            <person name="Li F."/>
            <person name="Yang H."/>
            <person name="Xiang J."/>
        </authorList>
    </citation>
    <scope>NUCLEOTIDE SEQUENCE [LARGE SCALE GENOMIC DNA]</scope>
    <source>
        <strain evidence="7">Shaxun</strain>
        <tissue evidence="7">Muscle</tissue>
    </source>
</reference>
<evidence type="ECO:0000256" key="1">
    <source>
        <dbReference type="ARBA" id="ARBA00004245"/>
    </source>
</evidence>
<gene>
    <name evidence="7" type="ORF">BSL78_02366</name>
</gene>
<feature type="compositionally biased region" description="Polar residues" evidence="5">
    <location>
        <begin position="373"/>
        <end position="384"/>
    </location>
</feature>
<protein>
    <recommendedName>
        <fullName evidence="6">Kinesin motor domain-containing protein</fullName>
    </recommendedName>
</protein>
<feature type="compositionally biased region" description="Basic and acidic residues" evidence="5">
    <location>
        <begin position="348"/>
        <end position="363"/>
    </location>
</feature>
<dbReference type="GO" id="GO:0005524">
    <property type="term" value="F:ATP binding"/>
    <property type="evidence" value="ECO:0007669"/>
    <property type="project" value="InterPro"/>
</dbReference>
<dbReference type="GO" id="GO:0016887">
    <property type="term" value="F:ATP hydrolysis activity"/>
    <property type="evidence" value="ECO:0007669"/>
    <property type="project" value="TreeGrafter"/>
</dbReference>
<dbReference type="GO" id="GO:0005871">
    <property type="term" value="C:kinesin complex"/>
    <property type="evidence" value="ECO:0007669"/>
    <property type="project" value="TreeGrafter"/>
</dbReference>
<dbReference type="GO" id="GO:0008017">
    <property type="term" value="F:microtubule binding"/>
    <property type="evidence" value="ECO:0007669"/>
    <property type="project" value="InterPro"/>
</dbReference>
<accession>A0A2G8LKA1</accession>
<comment type="subcellular location">
    <subcellularLocation>
        <location evidence="1">Cytoplasm</location>
        <location evidence="1">Cytoskeleton</location>
    </subcellularLocation>
</comment>
<dbReference type="Pfam" id="PF16540">
    <property type="entry name" value="MKLP1_Arf_bdg"/>
    <property type="match status" value="1"/>
</dbReference>
<dbReference type="InterPro" id="IPR038105">
    <property type="entry name" value="Kif23_Arf-bd_sf"/>
</dbReference>
<proteinExistence type="inferred from homology"/>
<keyword evidence="4" id="KW-0175">Coiled coil</keyword>
<comment type="caution">
    <text evidence="7">The sequence shown here is derived from an EMBL/GenBank/DDBJ whole genome shotgun (WGS) entry which is preliminary data.</text>
</comment>
<feature type="compositionally biased region" description="Polar residues" evidence="5">
    <location>
        <begin position="325"/>
        <end position="343"/>
    </location>
</feature>
<dbReference type="STRING" id="307972.A0A2G8LKA1"/>
<feature type="coiled-coil region" evidence="4">
    <location>
        <begin position="151"/>
        <end position="231"/>
    </location>
</feature>
<comment type="similarity">
    <text evidence="3">Belongs to the TRAFAC class myosin-kinesin ATPase superfamily. Kinesin family.</text>
</comment>
<dbReference type="GO" id="GO:0005634">
    <property type="term" value="C:nucleus"/>
    <property type="evidence" value="ECO:0007669"/>
    <property type="project" value="TreeGrafter"/>
</dbReference>
<dbReference type="SUPFAM" id="SSF52540">
    <property type="entry name" value="P-loop containing nucleoside triphosphate hydrolases"/>
    <property type="match status" value="1"/>
</dbReference>
<evidence type="ECO:0000259" key="6">
    <source>
        <dbReference type="PROSITE" id="PS50067"/>
    </source>
</evidence>
<evidence type="ECO:0000256" key="5">
    <source>
        <dbReference type="SAM" id="MobiDB-lite"/>
    </source>
</evidence>
<evidence type="ECO:0000256" key="4">
    <source>
        <dbReference type="SAM" id="Coils"/>
    </source>
</evidence>
<dbReference type="InterPro" id="IPR027640">
    <property type="entry name" value="Kinesin-like_fam"/>
</dbReference>
<evidence type="ECO:0000313" key="8">
    <source>
        <dbReference type="Proteomes" id="UP000230750"/>
    </source>
</evidence>
<dbReference type="PROSITE" id="PS50067">
    <property type="entry name" value="KINESIN_MOTOR_2"/>
    <property type="match status" value="1"/>
</dbReference>
<dbReference type="InterPro" id="IPR001752">
    <property type="entry name" value="Kinesin_motor_dom"/>
</dbReference>
<feature type="domain" description="Kinesin motor" evidence="6">
    <location>
        <begin position="1"/>
        <end position="54"/>
    </location>
</feature>
<sequence length="391" mass="45311">MQIVPYRDSKVTHLFKNYFDGEGKVRMVVCVNPKAADYDETTHVMRFAEVTQEVQIARPSGPKFETGLTPGRRRAHQMYRKMLEQEGTPRASLPARPAVITLGPPFPALQMNDPNEDVISNLLSFLAEEKRERNILDSERLRKEEAFRLRLQEFERETEAVRAANLDLQKEVDRYKKKVRIFENEKENINRGHGEAFRGLQNELAEKDKKLQKEMQERDKLRLALKGVQQSEKERWEKEMGKRVKANKMEYENILWFYVSHDRFETVLQPVGPKKKKTVNTPSVKDLKNTDNYMVTHQEEDSKGEVETRIYKADVLTTRGGGRSVQFTDVEQLKTGSPTNSPTNRKRKSDEDGEARSKEEVESRCSYGYASRAGQSQPSVNHTVPSKKFRK</sequence>
<evidence type="ECO:0000256" key="3">
    <source>
        <dbReference type="PROSITE-ProRule" id="PRU00283"/>
    </source>
</evidence>
<dbReference type="AlphaFoldDB" id="A0A2G8LKA1"/>
<comment type="caution">
    <text evidence="3">Lacks conserved residue(s) required for the propagation of feature annotation.</text>
</comment>
<dbReference type="EMBL" id="MRZV01000050">
    <property type="protein sequence ID" value="PIK60674.1"/>
    <property type="molecule type" value="Genomic_DNA"/>
</dbReference>
<name>A0A2G8LKA1_STIJA</name>
<dbReference type="Pfam" id="PF00225">
    <property type="entry name" value="Kinesin"/>
    <property type="match status" value="1"/>
</dbReference>
<dbReference type="InterPro" id="IPR027417">
    <property type="entry name" value="P-loop_NTPase"/>
</dbReference>
<dbReference type="OrthoDB" id="2403182at2759"/>
<dbReference type="GO" id="GO:0007018">
    <property type="term" value="P:microtubule-based movement"/>
    <property type="evidence" value="ECO:0007669"/>
    <property type="project" value="InterPro"/>
</dbReference>
<dbReference type="GO" id="GO:0051256">
    <property type="term" value="P:mitotic spindle midzone assembly"/>
    <property type="evidence" value="ECO:0007669"/>
    <property type="project" value="TreeGrafter"/>
</dbReference>
<dbReference type="Gene3D" id="1.20.58.1980">
    <property type="match status" value="1"/>
</dbReference>
<keyword evidence="8" id="KW-1185">Reference proteome</keyword>
<dbReference type="InterPro" id="IPR032384">
    <property type="entry name" value="Kif23_Arf-bd"/>
</dbReference>
<dbReference type="PANTHER" id="PTHR24115:SF600">
    <property type="entry name" value="KINESIN-LIKE PROTEIN KIF23"/>
    <property type="match status" value="1"/>
</dbReference>